<keyword evidence="2" id="KW-0964">Secreted</keyword>
<dbReference type="Gene3D" id="3.30.430.20">
    <property type="entry name" value="Gnk2 domain, C-X8-C-X2-C motif"/>
    <property type="match status" value="1"/>
</dbReference>
<keyword evidence="3" id="KW-0732">Signal</keyword>
<dbReference type="InterPro" id="IPR038408">
    <property type="entry name" value="GNK2_sf"/>
</dbReference>
<reference evidence="8" key="1">
    <citation type="journal article" date="2013" name="Nat. Genet.">
        <title>The Capsella rubella genome and the genomic consequences of rapid mating system evolution.</title>
        <authorList>
            <person name="Slotte T."/>
            <person name="Hazzouri K.M."/>
            <person name="Agren J.A."/>
            <person name="Koenig D."/>
            <person name="Maumus F."/>
            <person name="Guo Y.L."/>
            <person name="Steige K."/>
            <person name="Platts A.E."/>
            <person name="Escobar J.S."/>
            <person name="Newman L.K."/>
            <person name="Wang W."/>
            <person name="Mandakova T."/>
            <person name="Vello E."/>
            <person name="Smith L.M."/>
            <person name="Henz S.R."/>
            <person name="Steffen J."/>
            <person name="Takuno S."/>
            <person name="Brandvain Y."/>
            <person name="Coop G."/>
            <person name="Andolfatto P."/>
            <person name="Hu T.T."/>
            <person name="Blanchette M."/>
            <person name="Clark R.M."/>
            <person name="Quesneville H."/>
            <person name="Nordborg M."/>
            <person name="Gaut B.S."/>
            <person name="Lysak M.A."/>
            <person name="Jenkins J."/>
            <person name="Grimwood J."/>
            <person name="Chapman J."/>
            <person name="Prochnik S."/>
            <person name="Shu S."/>
            <person name="Rokhsar D."/>
            <person name="Schmutz J."/>
            <person name="Weigel D."/>
            <person name="Wright S.I."/>
        </authorList>
    </citation>
    <scope>NUCLEOTIDE SEQUENCE [LARGE SCALE GENOMIC DNA]</scope>
    <source>
        <strain evidence="8">cv. Monte Gargano</strain>
    </source>
</reference>
<dbReference type="GO" id="GO:0005576">
    <property type="term" value="C:extracellular region"/>
    <property type="evidence" value="ECO:0007669"/>
    <property type="project" value="UniProtKB-SubCell"/>
</dbReference>
<dbReference type="EMBL" id="KB870809">
    <property type="protein sequence ID" value="EOA25294.1"/>
    <property type="molecule type" value="Genomic_DNA"/>
</dbReference>
<dbReference type="PANTHER" id="PTHR32411">
    <property type="entry name" value="CYSTEINE-RICH REPEAT SECRETORY PROTEIN 38-RELATED"/>
    <property type="match status" value="1"/>
</dbReference>
<keyword evidence="8" id="KW-1185">Reference proteome</keyword>
<sequence>MLHIVGFVVNNEAEVEESLHVVDGIEHGTVRMGRRGQSSFWPDLQSREYIRENLIQVIRNISGLNLRHGYTYNSNVEAYAVSKDPNIVFVLLQCRAPLETHQSASEWTTPRRATTLSIPSLECFPTNARGSQAACISDYQLRERCPRKRGAIIWYDQWVLEISSFNTEGRILYDSCFSMTNIKNEPPRIQMKETNHTQWERQEYIGENKMYAMVQCALDLGSNGCYVCLEWIMGRYERYYFDNRQGGRVLGRSCSLRYELYPFLRR</sequence>
<dbReference type="PROSITE" id="PS51473">
    <property type="entry name" value="GNK2"/>
    <property type="match status" value="1"/>
</dbReference>
<gene>
    <name evidence="7" type="ORF">CARUB_v10018609mg</name>
</gene>
<comment type="similarity">
    <text evidence="5">Belongs to the cysteine-rich repeat secretory protein family.</text>
</comment>
<evidence type="ECO:0000256" key="3">
    <source>
        <dbReference type="ARBA" id="ARBA00022729"/>
    </source>
</evidence>
<dbReference type="InterPro" id="IPR002902">
    <property type="entry name" value="GNK2"/>
</dbReference>
<evidence type="ECO:0000313" key="8">
    <source>
        <dbReference type="Proteomes" id="UP000029121"/>
    </source>
</evidence>
<dbReference type="Proteomes" id="UP000029121">
    <property type="component" value="Unassembled WGS sequence"/>
</dbReference>
<keyword evidence="4" id="KW-0677">Repeat</keyword>
<proteinExistence type="inferred from homology"/>
<dbReference type="InterPro" id="IPR050581">
    <property type="entry name" value="CRR_secretory_protein"/>
</dbReference>
<name>R0H7K4_9BRAS</name>
<dbReference type="CDD" id="cd23509">
    <property type="entry name" value="Gnk2-like"/>
    <property type="match status" value="1"/>
</dbReference>
<dbReference type="AlphaFoldDB" id="R0H7K4"/>
<evidence type="ECO:0000256" key="5">
    <source>
        <dbReference type="ARBA" id="ARBA00038515"/>
    </source>
</evidence>
<evidence type="ECO:0000313" key="7">
    <source>
        <dbReference type="EMBL" id="EOA25294.1"/>
    </source>
</evidence>
<evidence type="ECO:0000256" key="4">
    <source>
        <dbReference type="ARBA" id="ARBA00022737"/>
    </source>
</evidence>
<evidence type="ECO:0000259" key="6">
    <source>
        <dbReference type="PROSITE" id="PS51473"/>
    </source>
</evidence>
<dbReference type="Pfam" id="PF01657">
    <property type="entry name" value="Stress-antifung"/>
    <property type="match status" value="1"/>
</dbReference>
<protein>
    <recommendedName>
        <fullName evidence="6">Gnk2-homologous domain-containing protein</fullName>
    </recommendedName>
</protein>
<dbReference type="STRING" id="81985.R0H7K4"/>
<dbReference type="PANTHER" id="PTHR32411:SF70">
    <property type="entry name" value="CYSTEINE-RICH REPEAT SECRETORY PROTEIN 26-RELATED"/>
    <property type="match status" value="1"/>
</dbReference>
<comment type="subcellular location">
    <subcellularLocation>
        <location evidence="1">Secreted</location>
    </subcellularLocation>
</comment>
<organism evidence="7 8">
    <name type="scientific">Capsella rubella</name>
    <dbReference type="NCBI Taxonomy" id="81985"/>
    <lineage>
        <taxon>Eukaryota</taxon>
        <taxon>Viridiplantae</taxon>
        <taxon>Streptophyta</taxon>
        <taxon>Embryophyta</taxon>
        <taxon>Tracheophyta</taxon>
        <taxon>Spermatophyta</taxon>
        <taxon>Magnoliopsida</taxon>
        <taxon>eudicotyledons</taxon>
        <taxon>Gunneridae</taxon>
        <taxon>Pentapetalae</taxon>
        <taxon>rosids</taxon>
        <taxon>malvids</taxon>
        <taxon>Brassicales</taxon>
        <taxon>Brassicaceae</taxon>
        <taxon>Camelineae</taxon>
        <taxon>Capsella</taxon>
    </lineage>
</organism>
<accession>R0H7K4</accession>
<feature type="domain" description="Gnk2-homologous" evidence="6">
    <location>
        <begin position="147"/>
        <end position="263"/>
    </location>
</feature>
<evidence type="ECO:0000256" key="2">
    <source>
        <dbReference type="ARBA" id="ARBA00022525"/>
    </source>
</evidence>
<evidence type="ECO:0000256" key="1">
    <source>
        <dbReference type="ARBA" id="ARBA00004613"/>
    </source>
</evidence>